<feature type="region of interest" description="Disordered" evidence="1">
    <location>
        <begin position="199"/>
        <end position="224"/>
    </location>
</feature>
<comment type="caution">
    <text evidence="2">The sequence shown here is derived from an EMBL/GenBank/DDBJ whole genome shotgun (WGS) entry which is preliminary data.</text>
</comment>
<gene>
    <name evidence="2" type="ORF">LTR62_007089</name>
</gene>
<accession>A0AAN7YDZ4</accession>
<proteinExistence type="predicted"/>
<organism evidence="2 3">
    <name type="scientific">Meristemomyces frigidus</name>
    <dbReference type="NCBI Taxonomy" id="1508187"/>
    <lineage>
        <taxon>Eukaryota</taxon>
        <taxon>Fungi</taxon>
        <taxon>Dikarya</taxon>
        <taxon>Ascomycota</taxon>
        <taxon>Pezizomycotina</taxon>
        <taxon>Dothideomycetes</taxon>
        <taxon>Dothideomycetidae</taxon>
        <taxon>Mycosphaerellales</taxon>
        <taxon>Teratosphaeriaceae</taxon>
        <taxon>Meristemomyces</taxon>
    </lineage>
</organism>
<dbReference type="AlphaFoldDB" id="A0AAN7YDZ4"/>
<evidence type="ECO:0000313" key="3">
    <source>
        <dbReference type="Proteomes" id="UP001310890"/>
    </source>
</evidence>
<name>A0AAN7YDZ4_9PEZI</name>
<protein>
    <recommendedName>
        <fullName evidence="4">CENP-V/GFA domain-containing protein</fullName>
    </recommendedName>
</protein>
<dbReference type="SUPFAM" id="SSF51316">
    <property type="entry name" value="Mss4-like"/>
    <property type="match status" value="1"/>
</dbReference>
<reference evidence="2" key="1">
    <citation type="submission" date="2023-08" db="EMBL/GenBank/DDBJ databases">
        <title>Black Yeasts Isolated from many extreme environments.</title>
        <authorList>
            <person name="Coleine C."/>
            <person name="Stajich J.E."/>
            <person name="Selbmann L."/>
        </authorList>
    </citation>
    <scope>NUCLEOTIDE SEQUENCE</scope>
    <source>
        <strain evidence="2">CCFEE 5401</strain>
    </source>
</reference>
<dbReference type="InterPro" id="IPR011057">
    <property type="entry name" value="Mss4-like_sf"/>
</dbReference>
<feature type="compositionally biased region" description="Polar residues" evidence="1">
    <location>
        <begin position="210"/>
        <end position="224"/>
    </location>
</feature>
<dbReference type="Proteomes" id="UP001310890">
    <property type="component" value="Unassembled WGS sequence"/>
</dbReference>
<dbReference type="Gene3D" id="3.90.1590.10">
    <property type="entry name" value="glutathione-dependent formaldehyde- activating enzyme (gfa)"/>
    <property type="match status" value="1"/>
</dbReference>
<sequence>MAEHHELFGSCACERNQYTILIPSTSASASQAQVFFDNSAANRRSQATPVTAWLRIPLDWLHTSTYAFFDDETHASIKRHFDTPASHASSAPTRREFCGYCGTHLSAWNEGQHDGHKGADYVNVTLGSLLNDSLDQLQSLQLYDDLEEDETGRDDRLTKSAYAQVDNDTHIPMSHDHTDDPRLTKSAYAQVDNDIHIPTSEHEMDDDTHTTATGSHISSISRASDTAPAVLTNRPQHSMRGRGIPYFEEMVENSRLGRIKRQKGGHTSADGARRVEWEVLEIGGEEEDTLAGEGGGGGGGGGSASAHVMKKMRREL</sequence>
<evidence type="ECO:0008006" key="4">
    <source>
        <dbReference type="Google" id="ProtNLM"/>
    </source>
</evidence>
<feature type="compositionally biased region" description="Gly residues" evidence="1">
    <location>
        <begin position="292"/>
        <end position="303"/>
    </location>
</feature>
<evidence type="ECO:0000256" key="1">
    <source>
        <dbReference type="SAM" id="MobiDB-lite"/>
    </source>
</evidence>
<feature type="region of interest" description="Disordered" evidence="1">
    <location>
        <begin position="285"/>
        <end position="316"/>
    </location>
</feature>
<dbReference type="EMBL" id="JAVRRL010000066">
    <property type="protein sequence ID" value="KAK5109320.1"/>
    <property type="molecule type" value="Genomic_DNA"/>
</dbReference>
<evidence type="ECO:0000313" key="2">
    <source>
        <dbReference type="EMBL" id="KAK5109320.1"/>
    </source>
</evidence>